<dbReference type="Proteomes" id="UP000247005">
    <property type="component" value="Unassembled WGS sequence"/>
</dbReference>
<dbReference type="GO" id="GO:0005525">
    <property type="term" value="F:GTP binding"/>
    <property type="evidence" value="ECO:0007669"/>
    <property type="project" value="UniProtKB-KW"/>
</dbReference>
<evidence type="ECO:0008006" key="7">
    <source>
        <dbReference type="Google" id="ProtNLM"/>
    </source>
</evidence>
<keyword evidence="2" id="KW-0342">GTP-binding</keyword>
<dbReference type="AlphaFoldDB" id="A0A2P5GV65"/>
<reference evidence="5 6" key="1">
    <citation type="submission" date="2018-01" db="EMBL/GenBank/DDBJ databases">
        <title>Superficieibacter electus gen. nov., sp. nov., an extended-spectrum beta-lactamase possessing member of the Enterobacteriaceae family, isolated from intensive care unit surfaces.</title>
        <authorList>
            <person name="Potter R.F."/>
            <person name="D'Souza A.W."/>
        </authorList>
    </citation>
    <scope>NUCLEOTIDE SEQUENCE [LARGE SCALE GENOMIC DNA]</scope>
    <source>
        <strain evidence="4 6">BP-1</strain>
        <strain evidence="3 5">BP-2</strain>
    </source>
</reference>
<dbReference type="OrthoDB" id="9803139at2"/>
<comment type="caution">
    <text evidence="4">The sequence shown here is derived from an EMBL/GenBank/DDBJ whole genome shotgun (WGS) entry which is preliminary data.</text>
</comment>
<dbReference type="EMBL" id="PQGD01000002">
    <property type="protein sequence ID" value="POP50447.1"/>
    <property type="molecule type" value="Genomic_DNA"/>
</dbReference>
<keyword evidence="1" id="KW-0547">Nucleotide-binding</keyword>
<keyword evidence="5" id="KW-1185">Reference proteome</keyword>
<organism evidence="4 6">
    <name type="scientific">Superficieibacter electus</name>
    <dbReference type="NCBI Taxonomy" id="2022662"/>
    <lineage>
        <taxon>Bacteria</taxon>
        <taxon>Pseudomonadati</taxon>
        <taxon>Pseudomonadota</taxon>
        <taxon>Gammaproteobacteria</taxon>
        <taxon>Enterobacterales</taxon>
        <taxon>Enterobacteriaceae</taxon>
        <taxon>Superficieibacter</taxon>
    </lineage>
</organism>
<evidence type="ECO:0000313" key="3">
    <source>
        <dbReference type="EMBL" id="POP44429.1"/>
    </source>
</evidence>
<dbReference type="Gene3D" id="2.40.30.10">
    <property type="entry name" value="Translation factors"/>
    <property type="match status" value="1"/>
</dbReference>
<gene>
    <name evidence="4" type="ORF">CHU32_03205</name>
    <name evidence="3" type="ORF">CHU33_13315</name>
</gene>
<name>A0A2P5GV65_9ENTR</name>
<dbReference type="RefSeq" id="WP_103676565.1">
    <property type="nucleotide sequence ID" value="NZ_PQGD01000002.1"/>
</dbReference>
<evidence type="ECO:0000313" key="6">
    <source>
        <dbReference type="Proteomes" id="UP000247005"/>
    </source>
</evidence>
<accession>A0A2P5GV65</accession>
<dbReference type="InterPro" id="IPR009001">
    <property type="entry name" value="Transl_elong_EF1A/Init_IF2_C"/>
</dbReference>
<protein>
    <recommendedName>
        <fullName evidence="7">Elongation factor Tu</fullName>
    </recommendedName>
</protein>
<dbReference type="Proteomes" id="UP000237073">
    <property type="component" value="Unassembled WGS sequence"/>
</dbReference>
<sequence length="101" mass="11535">MEHVLAVFRLAENIPLPKVNGIGSGYFPHHKFDNIPYLVSGKHHYDDDCLHYPGESIMTTITFVSWEFIGHMIKSGDRFEVREMSKIIGYGTVINVLNEGR</sequence>
<dbReference type="SUPFAM" id="SSF50465">
    <property type="entry name" value="EF-Tu/eEF-1alpha/eIF2-gamma C-terminal domain"/>
    <property type="match status" value="1"/>
</dbReference>
<dbReference type="EMBL" id="PQGE01000010">
    <property type="protein sequence ID" value="POP44429.1"/>
    <property type="molecule type" value="Genomic_DNA"/>
</dbReference>
<proteinExistence type="predicted"/>
<evidence type="ECO:0000256" key="1">
    <source>
        <dbReference type="ARBA" id="ARBA00022741"/>
    </source>
</evidence>
<evidence type="ECO:0000313" key="4">
    <source>
        <dbReference type="EMBL" id="POP50447.1"/>
    </source>
</evidence>
<evidence type="ECO:0000313" key="5">
    <source>
        <dbReference type="Proteomes" id="UP000237073"/>
    </source>
</evidence>
<evidence type="ECO:0000256" key="2">
    <source>
        <dbReference type="ARBA" id="ARBA00023134"/>
    </source>
</evidence>